<dbReference type="InterPro" id="IPR001650">
    <property type="entry name" value="Helicase_C-like"/>
</dbReference>
<evidence type="ECO:0000256" key="12">
    <source>
        <dbReference type="HAMAP-Rule" id="MF_00983"/>
    </source>
</evidence>
<dbReference type="Pfam" id="PF18074">
    <property type="entry name" value="PriA_C"/>
    <property type="match status" value="1"/>
</dbReference>
<dbReference type="InterPro" id="IPR041236">
    <property type="entry name" value="PriA_C"/>
</dbReference>
<evidence type="ECO:0000256" key="8">
    <source>
        <dbReference type="ARBA" id="ARBA00022840"/>
    </source>
</evidence>
<comment type="cofactor">
    <cofactor evidence="12">
        <name>Zn(2+)</name>
        <dbReference type="ChEBI" id="CHEBI:29105"/>
    </cofactor>
    <text evidence="12">Binds 2 zinc ions per subunit.</text>
</comment>
<dbReference type="PANTHER" id="PTHR30580">
    <property type="entry name" value="PRIMOSOMAL PROTEIN N"/>
    <property type="match status" value="1"/>
</dbReference>
<evidence type="ECO:0000259" key="13">
    <source>
        <dbReference type="PROSITE" id="PS51192"/>
    </source>
</evidence>
<feature type="domain" description="Helicase ATP-binding" evidence="13">
    <location>
        <begin position="300"/>
        <end position="467"/>
    </location>
</feature>
<evidence type="ECO:0000256" key="5">
    <source>
        <dbReference type="ARBA" id="ARBA00022801"/>
    </source>
</evidence>
<dbReference type="EC" id="5.6.2.4" evidence="12"/>
<dbReference type="FunFam" id="3.40.1440.60:FF:000001">
    <property type="entry name" value="Primosomal protein N"/>
    <property type="match status" value="1"/>
</dbReference>
<dbReference type="CDD" id="cd17929">
    <property type="entry name" value="DEXHc_priA"/>
    <property type="match status" value="1"/>
</dbReference>
<gene>
    <name evidence="12 14" type="primary">priA</name>
    <name evidence="14" type="ORF">H4075_04790</name>
</gene>
<dbReference type="Pfam" id="PF18319">
    <property type="entry name" value="Zn_ribbon_PriA"/>
    <property type="match status" value="1"/>
</dbReference>
<keyword evidence="8 12" id="KW-0067">ATP-binding</keyword>
<dbReference type="InterPro" id="IPR005259">
    <property type="entry name" value="PriA"/>
</dbReference>
<keyword evidence="10 12" id="KW-0413">Isomerase</keyword>
<dbReference type="KEGG" id="lacs:H4075_04790"/>
<evidence type="ECO:0000256" key="9">
    <source>
        <dbReference type="ARBA" id="ARBA00023125"/>
    </source>
</evidence>
<dbReference type="Gene3D" id="3.40.50.300">
    <property type="entry name" value="P-loop containing nucleotide triphosphate hydrolases"/>
    <property type="match status" value="2"/>
</dbReference>
<feature type="binding site" evidence="12">
    <location>
        <position position="557"/>
    </location>
    <ligand>
        <name>Zn(2+)</name>
        <dbReference type="ChEBI" id="CHEBI:29105"/>
        <label>2</label>
    </ligand>
</feature>
<dbReference type="GO" id="GO:0043138">
    <property type="term" value="F:3'-5' DNA helicase activity"/>
    <property type="evidence" value="ECO:0007669"/>
    <property type="project" value="UniProtKB-EC"/>
</dbReference>
<comment type="catalytic activity">
    <reaction evidence="12">
        <text>Couples ATP hydrolysis with the unwinding of duplex DNA by translocating in the 3'-5' direction.</text>
        <dbReference type="EC" id="5.6.2.4"/>
    </reaction>
</comment>
<dbReference type="SUPFAM" id="SSF52540">
    <property type="entry name" value="P-loop containing nucleoside triphosphate hydrolases"/>
    <property type="match status" value="2"/>
</dbReference>
<dbReference type="SMART" id="SM00487">
    <property type="entry name" value="DEXDc"/>
    <property type="match status" value="1"/>
</dbReference>
<keyword evidence="7 12" id="KW-0862">Zinc</keyword>
<feature type="binding site" evidence="12">
    <location>
        <position position="570"/>
    </location>
    <ligand>
        <name>Zn(2+)</name>
        <dbReference type="ChEBI" id="CHEBI:29105"/>
        <label>1</label>
    </ligand>
</feature>
<dbReference type="Pfam" id="PF00270">
    <property type="entry name" value="DEAD"/>
    <property type="match status" value="1"/>
</dbReference>
<keyword evidence="4 12" id="KW-0547">Nucleotide-binding</keyword>
<comment type="subunit">
    <text evidence="12">Component of the replication restart primosome.</text>
</comment>
<reference evidence="15" key="1">
    <citation type="submission" date="2020-08" db="EMBL/GenBank/DDBJ databases">
        <title>Lacibacter sp. S13-6-6 genome sequencing.</title>
        <authorList>
            <person name="Jin L."/>
        </authorList>
    </citation>
    <scope>NUCLEOTIDE SEQUENCE [LARGE SCALE GENOMIC DNA]</scope>
    <source>
        <strain evidence="15">S13-6-6</strain>
    </source>
</reference>
<dbReference type="Pfam" id="PF00271">
    <property type="entry name" value="Helicase_C"/>
    <property type="match status" value="1"/>
</dbReference>
<dbReference type="InterPro" id="IPR042115">
    <property type="entry name" value="PriA_3primeBD_sf"/>
</dbReference>
<dbReference type="InterPro" id="IPR040498">
    <property type="entry name" value="PriA_CRR"/>
</dbReference>
<feature type="binding site" evidence="12">
    <location>
        <position position="560"/>
    </location>
    <ligand>
        <name>Zn(2+)</name>
        <dbReference type="ChEBI" id="CHEBI:29105"/>
        <label>2</label>
    </ligand>
</feature>
<comment type="catalytic activity">
    <reaction evidence="11 12">
        <text>ATP + H2O = ADP + phosphate + H(+)</text>
        <dbReference type="Rhea" id="RHEA:13065"/>
        <dbReference type="ChEBI" id="CHEBI:15377"/>
        <dbReference type="ChEBI" id="CHEBI:15378"/>
        <dbReference type="ChEBI" id="CHEBI:30616"/>
        <dbReference type="ChEBI" id="CHEBI:43474"/>
        <dbReference type="ChEBI" id="CHEBI:456216"/>
        <dbReference type="EC" id="5.6.2.4"/>
    </reaction>
</comment>
<proteinExistence type="inferred from homology"/>
<keyword evidence="9 12" id="KW-0238">DNA-binding</keyword>
<dbReference type="GO" id="GO:0005524">
    <property type="term" value="F:ATP binding"/>
    <property type="evidence" value="ECO:0007669"/>
    <property type="project" value="UniProtKB-UniRule"/>
</dbReference>
<protein>
    <recommendedName>
        <fullName evidence="12">Replication restart protein PriA</fullName>
    </recommendedName>
    <alternativeName>
        <fullName evidence="12">ATP-dependent DNA helicase PriA</fullName>
        <ecNumber evidence="12">5.6.2.4</ecNumber>
    </alternativeName>
    <alternativeName>
        <fullName evidence="12">DNA 3'-5' helicase PriA</fullName>
    </alternativeName>
</protein>
<dbReference type="GO" id="GO:0006270">
    <property type="term" value="P:DNA replication initiation"/>
    <property type="evidence" value="ECO:0007669"/>
    <property type="project" value="TreeGrafter"/>
</dbReference>
<evidence type="ECO:0000256" key="7">
    <source>
        <dbReference type="ARBA" id="ARBA00022833"/>
    </source>
</evidence>
<feature type="binding site" evidence="12">
    <location>
        <position position="530"/>
    </location>
    <ligand>
        <name>Zn(2+)</name>
        <dbReference type="ChEBI" id="CHEBI:29105"/>
        <label>1</label>
    </ligand>
</feature>
<keyword evidence="3 12" id="KW-0479">Metal-binding</keyword>
<feature type="binding site" evidence="12">
    <location>
        <position position="533"/>
    </location>
    <ligand>
        <name>Zn(2+)</name>
        <dbReference type="ChEBI" id="CHEBI:29105"/>
        <label>1</label>
    </ligand>
</feature>
<dbReference type="InterPro" id="IPR014001">
    <property type="entry name" value="Helicase_ATP-bd"/>
</dbReference>
<sequence length="824" mass="94574">MAYSLFTIDHSPVYAEIIIPLALPKNYTWSIPERLQEQVRVGVRVEVELRKKRYAGVIKTIHNNKPAAFDPKYILNVLDVEPIIHEEQLKLWQWIADYYLCTEGEVMAAALPAHFKLSSETILVYNDEIGEDFSTLDHDEYLVAEALLIRKELKLPEVQLILDTSHVYPVVKRLIEKRVCFVWESLKETYSAKKETFVLLNPQYDNEEQLSELLNNWSRAPKQMELLLSYLHLMKTEGEVSKTALLKKSSASDAQLKGLVEKNILFLEKRAVDRLQNLPRNVSIDFELTTAQQAALDEIRTSFEAKHVCLLHGVTGSGKTLLYIKLIEEYIKKGKQVLYLLPEIALTAQIIRRLQKHFGGYIGIYHSKFNQNERIEIWNKIKSGEMKVVLGARSSLFLPFADLGLVVCDEEHDSSYKQQQPAPRYNSRDAAVYYATVFGAKVLLGSGTPSIETYYNTQTEKYSLVELNERYGEGELPVIELIDTKPLFKQTKEKVMIAPVLQKAIEESLQQNKQVILFQNRRGYTPHQVCKACGWIPHCRYCDVSLTFHKFKNKLQCHYCGTVYPTAVTCEACGSHDFMQLNFGTEKVEEQLQELIPHAKIARMDYDTVSGKTAHDQLIQNFEQHRIDVLVGTQMVVKGLDFEHVNLVGILDADSLLSFADFRVNERGFQLMEQVSGRAGRKDAHGKVLIQVANTNHPVLKFVKAHDYKSFYAEEIQGRRQFFYPPFSRIIQLTFKHKQKEVVEAAAQLVAENMKPLFANYMVGPAEPVVNRIRNQYIMELIFKLPKDAQLMHQCKEMILAQEVHLHNHPGFKSVVVIPDVDKI</sequence>
<comment type="similarity">
    <text evidence="12">Belongs to the helicase family. PriA subfamily.</text>
</comment>
<dbReference type="InterPro" id="IPR041222">
    <property type="entry name" value="PriA_3primeBD"/>
</dbReference>
<keyword evidence="5 12" id="KW-0378">Hydrolase</keyword>
<dbReference type="InterPro" id="IPR027417">
    <property type="entry name" value="P-loop_NTPase"/>
</dbReference>
<dbReference type="GO" id="GO:0008270">
    <property type="term" value="F:zinc ion binding"/>
    <property type="evidence" value="ECO:0007669"/>
    <property type="project" value="UniProtKB-UniRule"/>
</dbReference>
<evidence type="ECO:0000256" key="1">
    <source>
        <dbReference type="ARBA" id="ARBA00022515"/>
    </source>
</evidence>
<comment type="function">
    <text evidence="12">Initiates the restart of stalled replication forks, which reloads the replicative helicase on sites other than the origin of replication. Recognizes and binds to abandoned replication forks and remodels them to uncover a helicase loading site. Promotes assembly of the primosome at these replication forks.</text>
</comment>
<evidence type="ECO:0000256" key="11">
    <source>
        <dbReference type="ARBA" id="ARBA00048988"/>
    </source>
</evidence>
<feature type="binding site" evidence="12">
    <location>
        <position position="542"/>
    </location>
    <ligand>
        <name>Zn(2+)</name>
        <dbReference type="ChEBI" id="CHEBI:29105"/>
        <label>2</label>
    </ligand>
</feature>
<dbReference type="GO" id="GO:0003677">
    <property type="term" value="F:DNA binding"/>
    <property type="evidence" value="ECO:0007669"/>
    <property type="project" value="UniProtKB-UniRule"/>
</dbReference>
<keyword evidence="6 12" id="KW-0347">Helicase</keyword>
<keyword evidence="1 12" id="KW-0639">Primosome</keyword>
<dbReference type="PROSITE" id="PS51192">
    <property type="entry name" value="HELICASE_ATP_BIND_1"/>
    <property type="match status" value="1"/>
</dbReference>
<keyword evidence="2 12" id="KW-0235">DNA replication</keyword>
<dbReference type="CDD" id="cd18804">
    <property type="entry name" value="SF2_C_priA"/>
    <property type="match status" value="1"/>
</dbReference>
<feature type="binding site" evidence="12">
    <location>
        <position position="573"/>
    </location>
    <ligand>
        <name>Zn(2+)</name>
        <dbReference type="ChEBI" id="CHEBI:29105"/>
        <label>1</label>
    </ligand>
</feature>
<dbReference type="GO" id="GO:0016787">
    <property type="term" value="F:hydrolase activity"/>
    <property type="evidence" value="ECO:0007669"/>
    <property type="project" value="UniProtKB-KW"/>
</dbReference>
<dbReference type="SMART" id="SM00490">
    <property type="entry name" value="HELICc"/>
    <property type="match status" value="1"/>
</dbReference>
<evidence type="ECO:0000256" key="10">
    <source>
        <dbReference type="ARBA" id="ARBA00023235"/>
    </source>
</evidence>
<dbReference type="AlphaFoldDB" id="A0A7G5XMH7"/>
<evidence type="ECO:0000313" key="14">
    <source>
        <dbReference type="EMBL" id="QNA46680.1"/>
    </source>
</evidence>
<dbReference type="GO" id="GO:0006269">
    <property type="term" value="P:DNA replication, synthesis of primer"/>
    <property type="evidence" value="ECO:0007669"/>
    <property type="project" value="UniProtKB-KW"/>
</dbReference>
<organism evidence="14 15">
    <name type="scientific">Lacibacter sediminis</name>
    <dbReference type="NCBI Taxonomy" id="2760713"/>
    <lineage>
        <taxon>Bacteria</taxon>
        <taxon>Pseudomonadati</taxon>
        <taxon>Bacteroidota</taxon>
        <taxon>Chitinophagia</taxon>
        <taxon>Chitinophagales</taxon>
        <taxon>Chitinophagaceae</taxon>
        <taxon>Lacibacter</taxon>
    </lineage>
</organism>
<dbReference type="PANTHER" id="PTHR30580:SF0">
    <property type="entry name" value="PRIMOSOMAL PROTEIN N"/>
    <property type="match status" value="1"/>
</dbReference>
<dbReference type="FunFam" id="3.40.50.300:FF:000489">
    <property type="entry name" value="Primosome assembly protein PriA"/>
    <property type="match status" value="1"/>
</dbReference>
<dbReference type="EMBL" id="CP060007">
    <property type="protein sequence ID" value="QNA46680.1"/>
    <property type="molecule type" value="Genomic_DNA"/>
</dbReference>
<keyword evidence="15" id="KW-1185">Reference proteome</keyword>
<dbReference type="Gene3D" id="3.40.1440.60">
    <property type="entry name" value="PriA, 3(prime) DNA-binding domain"/>
    <property type="match status" value="1"/>
</dbReference>
<dbReference type="GO" id="GO:1990077">
    <property type="term" value="C:primosome complex"/>
    <property type="evidence" value="ECO:0007669"/>
    <property type="project" value="UniProtKB-UniRule"/>
</dbReference>
<feature type="binding site" evidence="12">
    <location>
        <position position="539"/>
    </location>
    <ligand>
        <name>Zn(2+)</name>
        <dbReference type="ChEBI" id="CHEBI:29105"/>
        <label>2</label>
    </ligand>
</feature>
<dbReference type="NCBIfam" id="TIGR00595">
    <property type="entry name" value="priA"/>
    <property type="match status" value="1"/>
</dbReference>
<evidence type="ECO:0000256" key="2">
    <source>
        <dbReference type="ARBA" id="ARBA00022705"/>
    </source>
</evidence>
<name>A0A7G5XMH7_9BACT</name>
<evidence type="ECO:0000256" key="6">
    <source>
        <dbReference type="ARBA" id="ARBA00022806"/>
    </source>
</evidence>
<dbReference type="GO" id="GO:0006310">
    <property type="term" value="P:DNA recombination"/>
    <property type="evidence" value="ECO:0007669"/>
    <property type="project" value="InterPro"/>
</dbReference>
<evidence type="ECO:0000313" key="15">
    <source>
        <dbReference type="Proteomes" id="UP000515344"/>
    </source>
</evidence>
<dbReference type="Proteomes" id="UP000515344">
    <property type="component" value="Chromosome"/>
</dbReference>
<dbReference type="GO" id="GO:0006302">
    <property type="term" value="P:double-strand break repair"/>
    <property type="evidence" value="ECO:0007669"/>
    <property type="project" value="InterPro"/>
</dbReference>
<evidence type="ECO:0000256" key="4">
    <source>
        <dbReference type="ARBA" id="ARBA00022741"/>
    </source>
</evidence>
<accession>A0A7G5XMH7</accession>
<dbReference type="InterPro" id="IPR011545">
    <property type="entry name" value="DEAD/DEAH_box_helicase_dom"/>
</dbReference>
<evidence type="ECO:0000256" key="3">
    <source>
        <dbReference type="ARBA" id="ARBA00022723"/>
    </source>
</evidence>
<dbReference type="Pfam" id="PF17764">
    <property type="entry name" value="PriA_3primeBD"/>
    <property type="match status" value="1"/>
</dbReference>
<dbReference type="HAMAP" id="MF_00983">
    <property type="entry name" value="PriA"/>
    <property type="match status" value="1"/>
</dbReference>